<sequence length="55" mass="5925">MTQMEIDTLEHAGRTVMAWSPEGYDGRVYLGAVLRALLPAIGILAVAAAFLFVAF</sequence>
<evidence type="ECO:0000313" key="2">
    <source>
        <dbReference type="EMBL" id="MBI4922607.1"/>
    </source>
</evidence>
<proteinExistence type="predicted"/>
<feature type="transmembrane region" description="Helical" evidence="1">
    <location>
        <begin position="28"/>
        <end position="54"/>
    </location>
</feature>
<protein>
    <submittedName>
        <fullName evidence="2">Uncharacterized protein</fullName>
    </submittedName>
</protein>
<evidence type="ECO:0000313" key="3">
    <source>
        <dbReference type="Proteomes" id="UP000782610"/>
    </source>
</evidence>
<keyword evidence="1" id="KW-0812">Transmembrane</keyword>
<dbReference type="Proteomes" id="UP000782610">
    <property type="component" value="Unassembled WGS sequence"/>
</dbReference>
<accession>A0A933L3Q6</accession>
<reference evidence="2" key="1">
    <citation type="submission" date="2020-07" db="EMBL/GenBank/DDBJ databases">
        <title>Huge and variable diversity of episymbiotic CPR bacteria and DPANN archaea in groundwater ecosystems.</title>
        <authorList>
            <person name="He C.Y."/>
            <person name="Keren R."/>
            <person name="Whittaker M."/>
            <person name="Farag I.F."/>
            <person name="Doudna J."/>
            <person name="Cate J.H.D."/>
            <person name="Banfield J.F."/>
        </authorList>
    </citation>
    <scope>NUCLEOTIDE SEQUENCE</scope>
    <source>
        <strain evidence="2">NC_groundwater_1586_Pr3_B-0.1um_66_15</strain>
    </source>
</reference>
<gene>
    <name evidence="2" type="ORF">HY834_12740</name>
</gene>
<organism evidence="2 3">
    <name type="scientific">Devosia nanyangense</name>
    <dbReference type="NCBI Taxonomy" id="1228055"/>
    <lineage>
        <taxon>Bacteria</taxon>
        <taxon>Pseudomonadati</taxon>
        <taxon>Pseudomonadota</taxon>
        <taxon>Alphaproteobacteria</taxon>
        <taxon>Hyphomicrobiales</taxon>
        <taxon>Devosiaceae</taxon>
        <taxon>Devosia</taxon>
    </lineage>
</organism>
<keyword evidence="1" id="KW-1133">Transmembrane helix</keyword>
<comment type="caution">
    <text evidence="2">The sequence shown here is derived from an EMBL/GenBank/DDBJ whole genome shotgun (WGS) entry which is preliminary data.</text>
</comment>
<evidence type="ECO:0000256" key="1">
    <source>
        <dbReference type="SAM" id="Phobius"/>
    </source>
</evidence>
<dbReference type="EMBL" id="JACRAF010000035">
    <property type="protein sequence ID" value="MBI4922607.1"/>
    <property type="molecule type" value="Genomic_DNA"/>
</dbReference>
<dbReference type="AlphaFoldDB" id="A0A933L3Q6"/>
<name>A0A933L3Q6_9HYPH</name>
<keyword evidence="1" id="KW-0472">Membrane</keyword>